<accession>A0A098QVG2</accession>
<proteinExistence type="predicted"/>
<dbReference type="EMBL" id="JNUP01000066">
    <property type="protein sequence ID" value="KGE71368.1"/>
    <property type="molecule type" value="Genomic_DNA"/>
</dbReference>
<evidence type="ECO:0000256" key="1">
    <source>
        <dbReference type="SAM" id="MobiDB-lite"/>
    </source>
</evidence>
<name>A0A098QVG2_9SPIO</name>
<reference evidence="2 3" key="1">
    <citation type="submission" date="2014-05" db="EMBL/GenBank/DDBJ databases">
        <title>De novo Genome Sequence of Spirocheata sp.</title>
        <authorList>
            <person name="Shivani Y."/>
            <person name="Subhash Y."/>
            <person name="Tushar L."/>
            <person name="Sasikala C."/>
            <person name="Ramana C.V."/>
        </authorList>
    </citation>
    <scope>NUCLEOTIDE SEQUENCE [LARGE SCALE GENOMIC DNA]</scope>
    <source>
        <strain evidence="2 3">JC230</strain>
    </source>
</reference>
<evidence type="ECO:0000313" key="2">
    <source>
        <dbReference type="EMBL" id="KGE71368.1"/>
    </source>
</evidence>
<feature type="region of interest" description="Disordered" evidence="1">
    <location>
        <begin position="35"/>
        <end position="69"/>
    </location>
</feature>
<dbReference type="Proteomes" id="UP000029692">
    <property type="component" value="Unassembled WGS sequence"/>
</dbReference>
<comment type="caution">
    <text evidence="2">The sequence shown here is derived from an EMBL/GenBank/DDBJ whole genome shotgun (WGS) entry which is preliminary data.</text>
</comment>
<keyword evidence="3" id="KW-1185">Reference proteome</keyword>
<dbReference type="STRING" id="1480694.DC28_11200"/>
<protein>
    <submittedName>
        <fullName evidence="2">Uncharacterized protein</fullName>
    </submittedName>
</protein>
<gene>
    <name evidence="2" type="ORF">DC28_11200</name>
</gene>
<dbReference type="AlphaFoldDB" id="A0A098QVG2"/>
<evidence type="ECO:0000313" key="3">
    <source>
        <dbReference type="Proteomes" id="UP000029692"/>
    </source>
</evidence>
<organism evidence="2 3">
    <name type="scientific">Spirochaeta lutea</name>
    <dbReference type="NCBI Taxonomy" id="1480694"/>
    <lineage>
        <taxon>Bacteria</taxon>
        <taxon>Pseudomonadati</taxon>
        <taxon>Spirochaetota</taxon>
        <taxon>Spirochaetia</taxon>
        <taxon>Spirochaetales</taxon>
        <taxon>Spirochaetaceae</taxon>
        <taxon>Spirochaeta</taxon>
    </lineage>
</organism>
<sequence length="346" mass="39051">MGLMNRVLEIQSEDSGKEASPYKSAQGFLHHAEFVRRKVNQKQDNTPARDTSSVRGMEARPGLSPHPQGDTISLEGFQTDSEEALVQILQAVHGLPDTFLGLYDFFVLLRDVLSIEKSALLTPSAEDSRIFEPVLFWNLDQTSLHRLSFPREELSGFDRWGVLSAQNVTKLSSRDIAVTESDFICIPFPEKEPVGALLFSSPYGQSSEKANTLLVSALSQILSTNFAGIPAQFSAEYTPIPLDVLLADPQERILHISMLEIHRALREHFPMVSAQRIPEIVYRTLATLTECRIGISPEGFYLHLEAPFARAQDRFYEETVRQLCSWFTLDPDEVTWHIYEGKNVQR</sequence>
<feature type="compositionally biased region" description="Polar residues" evidence="1">
    <location>
        <begin position="42"/>
        <end position="54"/>
    </location>
</feature>